<feature type="domain" description="Phosphate acetyl/butaryl transferase" evidence="4">
    <location>
        <begin position="85"/>
        <end position="306"/>
    </location>
</feature>
<organism evidence="5 6">
    <name type="scientific">Prolixibacter bellariivorans</name>
    <dbReference type="NCBI Taxonomy" id="314319"/>
    <lineage>
        <taxon>Bacteria</taxon>
        <taxon>Pseudomonadati</taxon>
        <taxon>Bacteroidota</taxon>
        <taxon>Bacteroidia</taxon>
        <taxon>Marinilabiliales</taxon>
        <taxon>Prolixibacteraceae</taxon>
        <taxon>Prolixibacter</taxon>
    </lineage>
</organism>
<dbReference type="InterPro" id="IPR050500">
    <property type="entry name" value="Phos_Acetyltrans/Butyryltrans"/>
</dbReference>
<dbReference type="InterPro" id="IPR002505">
    <property type="entry name" value="PTA_PTB"/>
</dbReference>
<dbReference type="SUPFAM" id="SSF53659">
    <property type="entry name" value="Isocitrate/Isopropylmalate dehydrogenase-like"/>
    <property type="match status" value="1"/>
</dbReference>
<dbReference type="Gene3D" id="3.40.718.10">
    <property type="entry name" value="Isopropylmalate Dehydrogenase"/>
    <property type="match status" value="1"/>
</dbReference>
<keyword evidence="6" id="KW-1185">Reference proteome</keyword>
<dbReference type="AlphaFoldDB" id="A0A5M4B473"/>
<comment type="similarity">
    <text evidence="1">Belongs to the phosphate acetyltransferase and butyryltransferase family.</text>
</comment>
<dbReference type="Proteomes" id="UP000391834">
    <property type="component" value="Unassembled WGS sequence"/>
</dbReference>
<evidence type="ECO:0000256" key="1">
    <source>
        <dbReference type="ARBA" id="ARBA00005656"/>
    </source>
</evidence>
<comment type="caution">
    <text evidence="5">The sequence shown here is derived from an EMBL/GenBank/DDBJ whole genome shotgun (WGS) entry which is preliminary data.</text>
</comment>
<protein>
    <submittedName>
        <fullName evidence="5">Phosphate butyryltransferase</fullName>
    </submittedName>
</protein>
<evidence type="ECO:0000259" key="4">
    <source>
        <dbReference type="Pfam" id="PF01515"/>
    </source>
</evidence>
<sequence>MNFDKTDYPMGINRLEDLFEAVKGRPRRKLIAAYANDEHTIVAISKAIDLGLIEGILVGDEEVIGGVCRHENIDPAKFTIVHQPNEQLAATESVTMINNGEGDIIMKGLVSTDKFMRAILNKENGLLPPGAVLSHVTAMEIPNHHKLLIASDVAIIPEPDLKQKVQMINYMVQTAVALGIENPKVAAIAPTELVLPGLQSCTEAALLSKMNERGQIKGCVVDGPLALDAAVDEEAAQIKGIKSPVAGKADCLLFPDLNSGNVFYKTNTKLAGAESAASLVGAKVPAVLASRGDSIETKLYSIALAAMLVK</sequence>
<evidence type="ECO:0000256" key="2">
    <source>
        <dbReference type="ARBA" id="ARBA00022679"/>
    </source>
</evidence>
<keyword evidence="3" id="KW-0012">Acyltransferase</keyword>
<dbReference type="GO" id="GO:0016746">
    <property type="term" value="F:acyltransferase activity"/>
    <property type="evidence" value="ECO:0007669"/>
    <property type="project" value="UniProtKB-KW"/>
</dbReference>
<dbReference type="EMBL" id="BLAX01000001">
    <property type="protein sequence ID" value="GET34940.1"/>
    <property type="molecule type" value="Genomic_DNA"/>
</dbReference>
<dbReference type="Pfam" id="PF01515">
    <property type="entry name" value="PTA_PTB"/>
    <property type="match status" value="1"/>
</dbReference>
<dbReference type="PIRSF" id="PIRSF000428">
    <property type="entry name" value="P_Ac_trans"/>
    <property type="match status" value="1"/>
</dbReference>
<accession>A0A5M4B473</accession>
<proteinExistence type="inferred from homology"/>
<evidence type="ECO:0000256" key="3">
    <source>
        <dbReference type="ARBA" id="ARBA00023315"/>
    </source>
</evidence>
<dbReference type="InterPro" id="IPR012147">
    <property type="entry name" value="P_Ac_Bu_trans"/>
</dbReference>
<dbReference type="PANTHER" id="PTHR43356">
    <property type="entry name" value="PHOSPHATE ACETYLTRANSFERASE"/>
    <property type="match status" value="1"/>
</dbReference>
<evidence type="ECO:0000313" key="5">
    <source>
        <dbReference type="EMBL" id="GET34940.1"/>
    </source>
</evidence>
<name>A0A5M4B473_9BACT</name>
<dbReference type="PANTHER" id="PTHR43356:SF2">
    <property type="entry name" value="PHOSPHATE ACETYLTRANSFERASE"/>
    <property type="match status" value="1"/>
</dbReference>
<reference evidence="5 6" key="1">
    <citation type="submission" date="2019-10" db="EMBL/GenBank/DDBJ databases">
        <title>Prolixibacter strains distinguished by the presence of nitrate reductase genes were adept at nitrate-dependent anaerobic corrosion of metallic iron and carbon steel.</title>
        <authorList>
            <person name="Iino T."/>
            <person name="Shono N."/>
            <person name="Ito K."/>
            <person name="Nakamura R."/>
            <person name="Sueoka K."/>
            <person name="Harayama S."/>
            <person name="Ohkuma M."/>
        </authorList>
    </citation>
    <scope>NUCLEOTIDE SEQUENCE [LARGE SCALE GENOMIC DNA]</scope>
    <source>
        <strain evidence="5 6">JCM 13498</strain>
    </source>
</reference>
<keyword evidence="2 5" id="KW-0808">Transferase</keyword>
<evidence type="ECO:0000313" key="6">
    <source>
        <dbReference type="Proteomes" id="UP000391834"/>
    </source>
</evidence>
<gene>
    <name evidence="5" type="primary">ptb</name>
    <name evidence="5" type="ORF">PbJCM13498_38030</name>
</gene>